<dbReference type="Pfam" id="PF07249">
    <property type="entry name" value="Cerato-platanin"/>
    <property type="match status" value="1"/>
</dbReference>
<dbReference type="CDD" id="cd22778">
    <property type="entry name" value="DPBB_CEPL-like"/>
    <property type="match status" value="1"/>
</dbReference>
<keyword evidence="3" id="KW-0964">Secreted</keyword>
<keyword evidence="6" id="KW-1185">Reference proteome</keyword>
<organism evidence="5 6">
    <name type="scientific">Rhodofomes roseus</name>
    <dbReference type="NCBI Taxonomy" id="34475"/>
    <lineage>
        <taxon>Eukaryota</taxon>
        <taxon>Fungi</taxon>
        <taxon>Dikarya</taxon>
        <taxon>Basidiomycota</taxon>
        <taxon>Agaricomycotina</taxon>
        <taxon>Agaricomycetes</taxon>
        <taxon>Polyporales</taxon>
        <taxon>Rhodofomes</taxon>
    </lineage>
</organism>
<evidence type="ECO:0000256" key="4">
    <source>
        <dbReference type="SAM" id="SignalP"/>
    </source>
</evidence>
<dbReference type="Proteomes" id="UP000814176">
    <property type="component" value="Unassembled WGS sequence"/>
</dbReference>
<proteinExistence type="inferred from homology"/>
<dbReference type="RefSeq" id="XP_047782243.1">
    <property type="nucleotide sequence ID" value="XM_047918463.1"/>
</dbReference>
<dbReference type="SUPFAM" id="SSF50685">
    <property type="entry name" value="Barwin-like endoglucanases"/>
    <property type="match status" value="1"/>
</dbReference>
<comment type="subcellular location">
    <subcellularLocation>
        <location evidence="1">Secreted</location>
    </subcellularLocation>
</comment>
<evidence type="ECO:0000313" key="6">
    <source>
        <dbReference type="Proteomes" id="UP000814176"/>
    </source>
</evidence>
<dbReference type="GeneID" id="71999195"/>
<evidence type="ECO:0000313" key="5">
    <source>
        <dbReference type="EMBL" id="KAH9840777.1"/>
    </source>
</evidence>
<comment type="similarity">
    <text evidence="2">Belongs to the cerato-platanin family.</text>
</comment>
<dbReference type="Gene3D" id="2.40.40.10">
    <property type="entry name" value="RlpA-like domain"/>
    <property type="match status" value="1"/>
</dbReference>
<comment type="caution">
    <text evidence="5">The sequence shown here is derived from an EMBL/GenBank/DDBJ whole genome shotgun (WGS) entry which is preliminary data.</text>
</comment>
<keyword evidence="4" id="KW-0732">Signal</keyword>
<dbReference type="InterPro" id="IPR010829">
    <property type="entry name" value="Cerato-platanin"/>
</dbReference>
<evidence type="ECO:0000256" key="1">
    <source>
        <dbReference type="ARBA" id="ARBA00004613"/>
    </source>
</evidence>
<feature type="signal peptide" evidence="4">
    <location>
        <begin position="1"/>
        <end position="20"/>
    </location>
</feature>
<accession>A0ABQ8KQV8</accession>
<protein>
    <submittedName>
        <fullName evidence="5">Cerato-platanin</fullName>
    </submittedName>
</protein>
<gene>
    <name evidence="5" type="ORF">C8Q71DRAFT_422969</name>
</gene>
<dbReference type="EMBL" id="JADCUA010000004">
    <property type="protein sequence ID" value="KAH9840777.1"/>
    <property type="molecule type" value="Genomic_DNA"/>
</dbReference>
<sequence>MRFTSALAAVALLFAPAALAQDSVTVAYDENYDNSGQSLSTVSCSDGTYGLETKGYTTFGSLPDFPNIGAAAAISGWGSAECGTCWELSYNGNSIYVLAIDHAGDGFNIALEALNTLTNGQAVNLGRITATATQVDASNCGIP</sequence>
<name>A0ABQ8KQV8_9APHY</name>
<feature type="chain" id="PRO_5045042237" evidence="4">
    <location>
        <begin position="21"/>
        <end position="143"/>
    </location>
</feature>
<evidence type="ECO:0000256" key="2">
    <source>
        <dbReference type="ARBA" id="ARBA00010421"/>
    </source>
</evidence>
<reference evidence="5 6" key="1">
    <citation type="journal article" date="2021" name="Environ. Microbiol.">
        <title>Gene family expansions and transcriptome signatures uncover fungal adaptations to wood decay.</title>
        <authorList>
            <person name="Hage H."/>
            <person name="Miyauchi S."/>
            <person name="Viragh M."/>
            <person name="Drula E."/>
            <person name="Min B."/>
            <person name="Chaduli D."/>
            <person name="Navarro D."/>
            <person name="Favel A."/>
            <person name="Norest M."/>
            <person name="Lesage-Meessen L."/>
            <person name="Balint B."/>
            <person name="Merenyi Z."/>
            <person name="de Eugenio L."/>
            <person name="Morin E."/>
            <person name="Martinez A.T."/>
            <person name="Baldrian P."/>
            <person name="Stursova M."/>
            <person name="Martinez M.J."/>
            <person name="Novotny C."/>
            <person name="Magnuson J.K."/>
            <person name="Spatafora J.W."/>
            <person name="Maurice S."/>
            <person name="Pangilinan J."/>
            <person name="Andreopoulos W."/>
            <person name="LaButti K."/>
            <person name="Hundley H."/>
            <person name="Na H."/>
            <person name="Kuo A."/>
            <person name="Barry K."/>
            <person name="Lipzen A."/>
            <person name="Henrissat B."/>
            <person name="Riley R."/>
            <person name="Ahrendt S."/>
            <person name="Nagy L.G."/>
            <person name="Grigoriev I.V."/>
            <person name="Martin F."/>
            <person name="Rosso M.N."/>
        </authorList>
    </citation>
    <scope>NUCLEOTIDE SEQUENCE [LARGE SCALE GENOMIC DNA]</scope>
    <source>
        <strain evidence="5 6">CIRM-BRFM 1785</strain>
    </source>
</reference>
<evidence type="ECO:0000256" key="3">
    <source>
        <dbReference type="ARBA" id="ARBA00022525"/>
    </source>
</evidence>
<dbReference type="InterPro" id="IPR036908">
    <property type="entry name" value="RlpA-like_sf"/>
</dbReference>